<reference evidence="10" key="2">
    <citation type="journal article" date="2015" name="Data Brief">
        <title>Shoot transcriptome of the giant reed, Arundo donax.</title>
        <authorList>
            <person name="Barrero R.A."/>
            <person name="Guerrero F.D."/>
            <person name="Moolhuijzen P."/>
            <person name="Goolsby J.A."/>
            <person name="Tidwell J."/>
            <person name="Bellgard S.E."/>
            <person name="Bellgard M.I."/>
        </authorList>
    </citation>
    <scope>NUCLEOTIDE SEQUENCE</scope>
    <source>
        <tissue evidence="10">Shoot tissue taken approximately 20 cm above the soil surface</tissue>
    </source>
</reference>
<feature type="domain" description="Peptidase S59" evidence="9">
    <location>
        <begin position="12"/>
        <end position="80"/>
    </location>
</feature>
<dbReference type="GO" id="GO:0051028">
    <property type="term" value="P:mRNA transport"/>
    <property type="evidence" value="ECO:0007669"/>
    <property type="project" value="UniProtKB-KW"/>
</dbReference>
<dbReference type="GO" id="GO:0006606">
    <property type="term" value="P:protein import into nucleus"/>
    <property type="evidence" value="ECO:0007669"/>
    <property type="project" value="TreeGrafter"/>
</dbReference>
<evidence type="ECO:0000256" key="7">
    <source>
        <dbReference type="ARBA" id="ARBA00023132"/>
    </source>
</evidence>
<dbReference type="Pfam" id="PF04096">
    <property type="entry name" value="Nucleoporin2"/>
    <property type="match status" value="1"/>
</dbReference>
<dbReference type="InterPro" id="IPR007230">
    <property type="entry name" value="Nup98_auto-Pept-S59_dom"/>
</dbReference>
<evidence type="ECO:0000313" key="10">
    <source>
        <dbReference type="EMBL" id="JAD97008.1"/>
    </source>
</evidence>
<protein>
    <submittedName>
        <fullName evidence="10">SAR3</fullName>
    </submittedName>
</protein>
<dbReference type="InterPro" id="IPR036903">
    <property type="entry name" value="Nup98_auto-Pept-S59_dom_sf"/>
</dbReference>
<dbReference type="GO" id="GO:0000973">
    <property type="term" value="P:post-transcriptional tethering of RNA polymerase II gene DNA at nuclear periphery"/>
    <property type="evidence" value="ECO:0007669"/>
    <property type="project" value="TreeGrafter"/>
</dbReference>
<dbReference type="InterPro" id="IPR037665">
    <property type="entry name" value="Nucleoporin_S59-like"/>
</dbReference>
<evidence type="ECO:0000256" key="8">
    <source>
        <dbReference type="ARBA" id="ARBA00023242"/>
    </source>
</evidence>
<dbReference type="AlphaFoldDB" id="A0A0A9EDC4"/>
<reference evidence="10" key="1">
    <citation type="submission" date="2014-09" db="EMBL/GenBank/DDBJ databases">
        <authorList>
            <person name="Magalhaes I.L.F."/>
            <person name="Oliveira U."/>
            <person name="Santos F.R."/>
            <person name="Vidigal T.H.D.A."/>
            <person name="Brescovit A.D."/>
            <person name="Santos A.J."/>
        </authorList>
    </citation>
    <scope>NUCLEOTIDE SEQUENCE</scope>
    <source>
        <tissue evidence="10">Shoot tissue taken approximately 20 cm above the soil surface</tissue>
    </source>
</reference>
<evidence type="ECO:0000256" key="2">
    <source>
        <dbReference type="ARBA" id="ARBA00008926"/>
    </source>
</evidence>
<keyword evidence="4" id="KW-0509">mRNA transport</keyword>
<dbReference type="EMBL" id="GBRH01200887">
    <property type="protein sequence ID" value="JAD97008.1"/>
    <property type="molecule type" value="Transcribed_RNA"/>
</dbReference>
<evidence type="ECO:0000256" key="3">
    <source>
        <dbReference type="ARBA" id="ARBA00022448"/>
    </source>
</evidence>
<dbReference type="PANTHER" id="PTHR23198:SF6">
    <property type="entry name" value="NUCLEAR PORE COMPLEX PROTEIN NUP98-NUP96"/>
    <property type="match status" value="1"/>
</dbReference>
<comment type="subcellular location">
    <subcellularLocation>
        <location evidence="1">Nucleus</location>
        <location evidence="1">Nuclear pore complex</location>
    </subcellularLocation>
</comment>
<dbReference type="GO" id="GO:0008139">
    <property type="term" value="F:nuclear localization sequence binding"/>
    <property type="evidence" value="ECO:0007669"/>
    <property type="project" value="TreeGrafter"/>
</dbReference>
<keyword evidence="3" id="KW-0813">Transport</keyword>
<dbReference type="PANTHER" id="PTHR23198">
    <property type="entry name" value="NUCLEOPORIN"/>
    <property type="match status" value="1"/>
</dbReference>
<name>A0A0A9EDC4_ARUDO</name>
<evidence type="ECO:0000259" key="9">
    <source>
        <dbReference type="PROSITE" id="PS51434"/>
    </source>
</evidence>
<dbReference type="SUPFAM" id="SSF82215">
    <property type="entry name" value="C-terminal autoproteolytic domain of nucleoporin nup98"/>
    <property type="match status" value="1"/>
</dbReference>
<dbReference type="GO" id="GO:0034398">
    <property type="term" value="P:telomere tethering at nuclear periphery"/>
    <property type="evidence" value="ECO:0007669"/>
    <property type="project" value="TreeGrafter"/>
</dbReference>
<evidence type="ECO:0000256" key="4">
    <source>
        <dbReference type="ARBA" id="ARBA00022816"/>
    </source>
</evidence>
<dbReference type="GO" id="GO:0003723">
    <property type="term" value="F:RNA binding"/>
    <property type="evidence" value="ECO:0007669"/>
    <property type="project" value="TreeGrafter"/>
</dbReference>
<evidence type="ECO:0000256" key="1">
    <source>
        <dbReference type="ARBA" id="ARBA00004567"/>
    </source>
</evidence>
<dbReference type="PROSITE" id="PS51434">
    <property type="entry name" value="NUP_C"/>
    <property type="match status" value="1"/>
</dbReference>
<dbReference type="GO" id="GO:0017056">
    <property type="term" value="F:structural constituent of nuclear pore"/>
    <property type="evidence" value="ECO:0007669"/>
    <property type="project" value="InterPro"/>
</dbReference>
<evidence type="ECO:0000256" key="6">
    <source>
        <dbReference type="ARBA" id="ARBA00023010"/>
    </source>
</evidence>
<accession>A0A0A9EDC4</accession>
<keyword evidence="8" id="KW-0539">Nucleus</keyword>
<dbReference type="Gene3D" id="3.30.1610.10">
    <property type="entry name" value="Peptidase S59, nucleoporin"/>
    <property type="match status" value="1"/>
</dbReference>
<proteinExistence type="inferred from homology"/>
<keyword evidence="6" id="KW-0811">Translocation</keyword>
<comment type="similarity">
    <text evidence="2">Belongs to the nucleoporin GLFG family.</text>
</comment>
<keyword evidence="7" id="KW-0906">Nuclear pore complex</keyword>
<keyword evidence="5" id="KW-0653">Protein transport</keyword>
<sequence length="80" mass="9224">MAEGPVFPVLHSSKYFTRLSIDELVEKEVADPGYCSRVPNFTVGRAGYGQVRFLDNTDVRGSGLTNIVWWFMRMRLIRRL</sequence>
<organism evidence="10">
    <name type="scientific">Arundo donax</name>
    <name type="common">Giant reed</name>
    <name type="synonym">Donax arundinaceus</name>
    <dbReference type="NCBI Taxonomy" id="35708"/>
    <lineage>
        <taxon>Eukaryota</taxon>
        <taxon>Viridiplantae</taxon>
        <taxon>Streptophyta</taxon>
        <taxon>Embryophyta</taxon>
        <taxon>Tracheophyta</taxon>
        <taxon>Spermatophyta</taxon>
        <taxon>Magnoliopsida</taxon>
        <taxon>Liliopsida</taxon>
        <taxon>Poales</taxon>
        <taxon>Poaceae</taxon>
        <taxon>PACMAD clade</taxon>
        <taxon>Arundinoideae</taxon>
        <taxon>Arundineae</taxon>
        <taxon>Arundo</taxon>
    </lineage>
</organism>
<evidence type="ECO:0000256" key="5">
    <source>
        <dbReference type="ARBA" id="ARBA00022927"/>
    </source>
</evidence>
<dbReference type="GO" id="GO:0006405">
    <property type="term" value="P:RNA export from nucleus"/>
    <property type="evidence" value="ECO:0007669"/>
    <property type="project" value="TreeGrafter"/>
</dbReference>
<dbReference type="GO" id="GO:0044614">
    <property type="term" value="C:nuclear pore cytoplasmic filaments"/>
    <property type="evidence" value="ECO:0007669"/>
    <property type="project" value="TreeGrafter"/>
</dbReference>